<keyword evidence="3" id="KW-1003">Cell membrane</keyword>
<organism evidence="9 10">
    <name type="scientific">Candidatus Williamhamiltonella defendens</name>
    <dbReference type="NCBI Taxonomy" id="138072"/>
    <lineage>
        <taxon>Bacteria</taxon>
        <taxon>Pseudomonadati</taxon>
        <taxon>Pseudomonadota</taxon>
        <taxon>Gammaproteobacteria</taxon>
        <taxon>Enterobacterales</taxon>
        <taxon>Enterobacteriaceae</taxon>
        <taxon>aphid secondary symbionts</taxon>
        <taxon>Candidatus Williamhamiltonella</taxon>
    </lineage>
</organism>
<evidence type="ECO:0000256" key="4">
    <source>
        <dbReference type="ARBA" id="ARBA00022692"/>
    </source>
</evidence>
<dbReference type="InterPro" id="IPR042217">
    <property type="entry name" value="T4SS_VirB10/TrbI"/>
</dbReference>
<evidence type="ECO:0000256" key="3">
    <source>
        <dbReference type="ARBA" id="ARBA00022475"/>
    </source>
</evidence>
<feature type="compositionally biased region" description="Acidic residues" evidence="7">
    <location>
        <begin position="7"/>
        <end position="16"/>
    </location>
</feature>
<gene>
    <name evidence="9" type="ORF">BJP43_10955</name>
</gene>
<protein>
    <submittedName>
        <fullName evidence="9">Type IV secretion protein</fullName>
    </submittedName>
</protein>
<feature type="region of interest" description="Disordered" evidence="7">
    <location>
        <begin position="1"/>
        <end position="33"/>
    </location>
</feature>
<evidence type="ECO:0000256" key="1">
    <source>
        <dbReference type="ARBA" id="ARBA00004162"/>
    </source>
</evidence>
<dbReference type="InterPro" id="IPR005498">
    <property type="entry name" value="T4SS_VirB10/TraB/TrbI"/>
</dbReference>
<keyword evidence="9" id="KW-0614">Plasmid</keyword>
<evidence type="ECO:0000256" key="6">
    <source>
        <dbReference type="ARBA" id="ARBA00023136"/>
    </source>
</evidence>
<feature type="compositionally biased region" description="Pro residues" evidence="7">
    <location>
        <begin position="85"/>
        <end position="96"/>
    </location>
</feature>
<keyword evidence="5 8" id="KW-1133">Transmembrane helix</keyword>
<feature type="transmembrane region" description="Helical" evidence="8">
    <location>
        <begin position="40"/>
        <end position="60"/>
    </location>
</feature>
<comment type="subcellular location">
    <subcellularLocation>
        <location evidence="1">Cell membrane</location>
        <topology evidence="1">Single-pass membrane protein</topology>
    </subcellularLocation>
</comment>
<dbReference type="GO" id="GO:0005886">
    <property type="term" value="C:plasma membrane"/>
    <property type="evidence" value="ECO:0007669"/>
    <property type="project" value="UniProtKB-SubCell"/>
</dbReference>
<feature type="compositionally biased region" description="Basic and acidic residues" evidence="7">
    <location>
        <begin position="124"/>
        <end position="134"/>
    </location>
</feature>
<dbReference type="EMBL" id="CP017616">
    <property type="protein sequence ID" value="ATW34881.1"/>
    <property type="molecule type" value="Genomic_DNA"/>
</dbReference>
<evidence type="ECO:0000313" key="10">
    <source>
        <dbReference type="Proteomes" id="UP000229055"/>
    </source>
</evidence>
<evidence type="ECO:0000313" key="9">
    <source>
        <dbReference type="EMBL" id="ATW34881.1"/>
    </source>
</evidence>
<dbReference type="AlphaFoldDB" id="A0A2D3THC8"/>
<proteinExistence type="inferred from homology"/>
<keyword evidence="6 8" id="KW-0472">Membrane</keyword>
<sequence>MAKDRDDLDTDIEQEDADRGMPSISKNRKTGKASGIGQKIVVGIIGIIVILALIAVNGGFKGSEEDKPPKLAGNTGVANRLGLPPTLPPPPAPPKTETPKEDRMLNTGKIAPPPSSASGTGGNGKHEQTPDERKRASSILAFGNISKPQQPRQKAGNGQPVQLAGEVQEGNSSLSETDRADSLSNRLKGTEVNGSSASLLVDRSYFITQGTFLNCALETAISSDVPGMTACRLTDDVYSTDKKVLLLEKGSKIVGQYQGGIKRGQARIFVLWTRIETPKGVLVKLDSPGTDALGRSGLDGFVDTHFWERFGSAILLTTVNGVVTYAANSANNGSNGNQYNFGDTAQTARDSAGIALENSINIPPTLTKNQGDNISIFVARDLDFRGVYDLKAAY</sequence>
<accession>A0A2D3THC8</accession>
<feature type="region of interest" description="Disordered" evidence="7">
    <location>
        <begin position="61"/>
        <end position="134"/>
    </location>
</feature>
<keyword evidence="4 8" id="KW-0812">Transmembrane</keyword>
<dbReference type="InterPro" id="IPR047695">
    <property type="entry name" value="T4SS_VirB10/PtlG"/>
</dbReference>
<evidence type="ECO:0000256" key="2">
    <source>
        <dbReference type="ARBA" id="ARBA00010265"/>
    </source>
</evidence>
<evidence type="ECO:0000256" key="7">
    <source>
        <dbReference type="SAM" id="MobiDB-lite"/>
    </source>
</evidence>
<dbReference type="NCBIfam" id="NF038091">
    <property type="entry name" value="T4SS_VirB10"/>
    <property type="match status" value="1"/>
</dbReference>
<dbReference type="Proteomes" id="UP000229055">
    <property type="component" value="Plasmid pHDZA17.3"/>
</dbReference>
<dbReference type="CDD" id="cd16429">
    <property type="entry name" value="VirB10"/>
    <property type="match status" value="1"/>
</dbReference>
<name>A0A2D3THC8_9ENTR</name>
<reference evidence="10" key="2">
    <citation type="submission" date="2017-11" db="EMBL/GenBank/DDBJ databases">
        <title>PacBio sequencing of new strain of the secondary endosymbiont Candidatus Hamiltonella defensa.</title>
        <authorList>
            <person name="Strand M.R."/>
            <person name="Oliver K."/>
        </authorList>
    </citation>
    <scope>NUCLEOTIDE SEQUENCE [LARGE SCALE GENOMIC DNA]</scope>
    <source>
        <strain evidence="10">ZA17</strain>
        <plasmid evidence="10">phdza17.3</plasmid>
    </source>
</reference>
<evidence type="ECO:0000256" key="5">
    <source>
        <dbReference type="ARBA" id="ARBA00022989"/>
    </source>
</evidence>
<dbReference type="Pfam" id="PF03743">
    <property type="entry name" value="TrbI"/>
    <property type="match status" value="1"/>
</dbReference>
<reference evidence="10" key="1">
    <citation type="submission" date="2016-10" db="EMBL/GenBank/DDBJ databases">
        <authorList>
            <person name="Chevignon G."/>
        </authorList>
    </citation>
    <scope>NUCLEOTIDE SEQUENCE [LARGE SCALE GENOMIC DNA]</scope>
    <source>
        <strain evidence="10">ZA17</strain>
        <plasmid evidence="10">phdza17.3</plasmid>
    </source>
</reference>
<dbReference type="RefSeq" id="WP_193432669.1">
    <property type="nucleotide sequence ID" value="NZ_CP017616.1"/>
</dbReference>
<geneLocation type="plasmid" evidence="10">
    <name>phdza17.3</name>
</geneLocation>
<dbReference type="Gene3D" id="2.40.128.260">
    <property type="entry name" value="Type IV secretion system, VirB10/TraB/TrbI"/>
    <property type="match status" value="2"/>
</dbReference>
<evidence type="ECO:0000256" key="8">
    <source>
        <dbReference type="SAM" id="Phobius"/>
    </source>
</evidence>
<comment type="similarity">
    <text evidence="2">Belongs to the TrbI/VirB10 family.</text>
</comment>
<feature type="region of interest" description="Disordered" evidence="7">
    <location>
        <begin position="167"/>
        <end position="189"/>
    </location>
</feature>